<comment type="caution">
    <text evidence="1">The sequence shown here is derived from an EMBL/GenBank/DDBJ whole genome shotgun (WGS) entry which is preliminary data.</text>
</comment>
<name>A0A158EFQ7_9BURK</name>
<protein>
    <submittedName>
        <fullName evidence="1">NMT1/THI5 like protein</fullName>
    </submittedName>
</protein>
<accession>A0A158EFQ7</accession>
<proteinExistence type="predicted"/>
<sequence>MRNRWKWLNWLSFTVASFVVGAVLSHSAYAQQLEPVRIGLSSTSMPSSAPKIANALGLFSKHGLNPTLIQMQDASANTMGLISGSVDFVTAQPTDVIVSQGRGQKLVAVSSVYRGFAIMLVVSKSAIDRMKVSIKAPVADRFKALDGLVIASASATSAATLALKSATAAAGSRVRMTYMSQTAMVAALSNGAIQGFLASAPFYANAIRNGSGEIWLAGPDGDFPADSTLANNITLNTKLDYALAHRDLVTRMAAVFSEFGRTVRERPDAVKGAIRQVFPDLDPNTINLVFEREARGWGGAGKLTEQEMAHDIAIVKAGGADLPLLDSISPADMIFR</sequence>
<dbReference type="EMBL" id="FCOX02000086">
    <property type="protein sequence ID" value="SAL05623.1"/>
    <property type="molecule type" value="Genomic_DNA"/>
</dbReference>
<gene>
    <name evidence="1" type="ORF">AWB78_07605</name>
</gene>
<reference evidence="1" key="1">
    <citation type="submission" date="2016-01" db="EMBL/GenBank/DDBJ databases">
        <authorList>
            <person name="Peeters C."/>
        </authorList>
    </citation>
    <scope>NUCLEOTIDE SEQUENCE</scope>
    <source>
        <strain evidence="1">LMG 29321</strain>
    </source>
</reference>
<dbReference type="PANTHER" id="PTHR30024">
    <property type="entry name" value="ALIPHATIC SULFONATES-BINDING PROTEIN-RELATED"/>
    <property type="match status" value="1"/>
</dbReference>
<evidence type="ECO:0000313" key="1">
    <source>
        <dbReference type="EMBL" id="SAL05623.1"/>
    </source>
</evidence>
<dbReference type="SUPFAM" id="SSF53850">
    <property type="entry name" value="Periplasmic binding protein-like II"/>
    <property type="match status" value="1"/>
</dbReference>
<organism evidence="1 2">
    <name type="scientific">Caballeronia calidae</name>
    <dbReference type="NCBI Taxonomy" id="1777139"/>
    <lineage>
        <taxon>Bacteria</taxon>
        <taxon>Pseudomonadati</taxon>
        <taxon>Pseudomonadota</taxon>
        <taxon>Betaproteobacteria</taxon>
        <taxon>Burkholderiales</taxon>
        <taxon>Burkholderiaceae</taxon>
        <taxon>Caballeronia</taxon>
    </lineage>
</organism>
<dbReference type="Pfam" id="PF13379">
    <property type="entry name" value="NMT1_2"/>
    <property type="match status" value="1"/>
</dbReference>
<dbReference type="Gene3D" id="3.40.190.10">
    <property type="entry name" value="Periplasmic binding protein-like II"/>
    <property type="match status" value="2"/>
</dbReference>
<keyword evidence="2" id="KW-1185">Reference proteome</keyword>
<dbReference type="OrthoDB" id="286202at2"/>
<dbReference type="AlphaFoldDB" id="A0A158EFQ7"/>
<dbReference type="RefSeq" id="WP_074173634.1">
    <property type="nucleotide sequence ID" value="NZ_FCOX02000086.1"/>
</dbReference>
<dbReference type="Proteomes" id="UP000071859">
    <property type="component" value="Unassembled WGS sequence"/>
</dbReference>
<evidence type="ECO:0000313" key="2">
    <source>
        <dbReference type="Proteomes" id="UP000071859"/>
    </source>
</evidence>